<dbReference type="AlphaFoldDB" id="A0A413RIW0"/>
<evidence type="ECO:0000313" key="4">
    <source>
        <dbReference type="Proteomes" id="UP000283374"/>
    </source>
</evidence>
<dbReference type="RefSeq" id="WP_118768143.1">
    <property type="nucleotide sequence ID" value="NZ_QWKP01000215.1"/>
</dbReference>
<evidence type="ECO:0000313" key="3">
    <source>
        <dbReference type="EMBL" id="RHA38325.1"/>
    </source>
</evidence>
<dbReference type="OrthoDB" id="4823468at2"/>
<comment type="caution">
    <text evidence="3">The sequence shown here is derived from an EMBL/GenBank/DDBJ whole genome shotgun (WGS) entry which is preliminary data.</text>
</comment>
<protein>
    <recommendedName>
        <fullName evidence="5">Sensor domain-containing protein</fullName>
    </recommendedName>
</protein>
<sequence>MAGTQPQPPGPGASSEQVEERSRWWWWIVVVAVAAAVVLLVVQPWAEHQTEPPPGSTPSSASDVPSTPSSAPSPTTSTPAPVPGADAVFDETTLPTLFVTDADLVAAVPAAASSPLQPGIGAGELPWGLPSGSTIEPASCTTAATVVADEPEAFDARSSSNEAVDWAQRVTVLDDGSDARAAFADLVTTVDACPEYSQVNPGIDGSSWVAQPAIEGQGAYPSIVQERTHQAEGSTLPEYRGHMLVGNTIVTWTATALAADADPDAALATLGDPSTLNAMVQARAQQAVGGLG</sequence>
<evidence type="ECO:0000256" key="1">
    <source>
        <dbReference type="SAM" id="MobiDB-lite"/>
    </source>
</evidence>
<keyword evidence="2" id="KW-0812">Transmembrane</keyword>
<accession>A0A413RIW0</accession>
<feature type="region of interest" description="Disordered" evidence="1">
    <location>
        <begin position="48"/>
        <end position="87"/>
    </location>
</feature>
<evidence type="ECO:0008006" key="5">
    <source>
        <dbReference type="Google" id="ProtNLM"/>
    </source>
</evidence>
<keyword evidence="2" id="KW-1133">Transmembrane helix</keyword>
<reference evidence="3 4" key="1">
    <citation type="submission" date="2018-08" db="EMBL/GenBank/DDBJ databases">
        <title>Cellulomonas rhizosphaerae sp. nov., a novel actinomycete isolated from soil.</title>
        <authorList>
            <person name="Tian Y."/>
        </authorList>
    </citation>
    <scope>NUCLEOTIDE SEQUENCE [LARGE SCALE GENOMIC DNA]</scope>
    <source>
        <strain evidence="3 4">NEAU-TCZ24</strain>
    </source>
</reference>
<feature type="transmembrane region" description="Helical" evidence="2">
    <location>
        <begin position="24"/>
        <end position="42"/>
    </location>
</feature>
<keyword evidence="2" id="KW-0472">Membrane</keyword>
<proteinExistence type="predicted"/>
<name>A0A413RIW0_9CELL</name>
<gene>
    <name evidence="3" type="ORF">D1825_14620</name>
</gene>
<feature type="compositionally biased region" description="Low complexity" evidence="1">
    <location>
        <begin position="57"/>
        <end position="79"/>
    </location>
</feature>
<evidence type="ECO:0000256" key="2">
    <source>
        <dbReference type="SAM" id="Phobius"/>
    </source>
</evidence>
<organism evidence="3 4">
    <name type="scientific">Cellulomonas rhizosphaerae</name>
    <dbReference type="NCBI Taxonomy" id="2293719"/>
    <lineage>
        <taxon>Bacteria</taxon>
        <taxon>Bacillati</taxon>
        <taxon>Actinomycetota</taxon>
        <taxon>Actinomycetes</taxon>
        <taxon>Micrococcales</taxon>
        <taxon>Cellulomonadaceae</taxon>
        <taxon>Cellulomonas</taxon>
    </lineage>
</organism>
<dbReference type="EMBL" id="QWKP01000215">
    <property type="protein sequence ID" value="RHA38325.1"/>
    <property type="molecule type" value="Genomic_DNA"/>
</dbReference>
<keyword evidence="4" id="KW-1185">Reference proteome</keyword>
<dbReference type="Proteomes" id="UP000283374">
    <property type="component" value="Unassembled WGS sequence"/>
</dbReference>